<sequence length="83" mass="9589">MQYLFGLAFIIVSLFTTSVMAEDVEGKIRSIDEANETITLDDNKRYQLPDEFDYSFIKPGMKVIILYDQVDDVRYVTDLQDAP</sequence>
<evidence type="ECO:0000256" key="1">
    <source>
        <dbReference type="SAM" id="SignalP"/>
    </source>
</evidence>
<keyword evidence="1" id="KW-0732">Signal</keyword>
<name>A0A841LZ71_9HYPH</name>
<comment type="caution">
    <text evidence="2">The sequence shown here is derived from an EMBL/GenBank/DDBJ whole genome shotgun (WGS) entry which is preliminary data.</text>
</comment>
<dbReference type="Pfam" id="PF07076">
    <property type="entry name" value="DUF1344"/>
    <property type="match status" value="1"/>
</dbReference>
<organism evidence="2 3">
    <name type="scientific">Paenochrobactrum gallinarii</name>
    <dbReference type="NCBI Taxonomy" id="643673"/>
    <lineage>
        <taxon>Bacteria</taxon>
        <taxon>Pseudomonadati</taxon>
        <taxon>Pseudomonadota</taxon>
        <taxon>Alphaproteobacteria</taxon>
        <taxon>Hyphomicrobiales</taxon>
        <taxon>Brucellaceae</taxon>
        <taxon>Paenochrobactrum</taxon>
    </lineage>
</organism>
<dbReference type="EMBL" id="JACIIU010000012">
    <property type="protein sequence ID" value="MBB6261797.1"/>
    <property type="molecule type" value="Genomic_DNA"/>
</dbReference>
<dbReference type="RefSeq" id="WP_184223491.1">
    <property type="nucleotide sequence ID" value="NZ_JACIIU010000012.1"/>
</dbReference>
<dbReference type="InterPro" id="IPR009780">
    <property type="entry name" value="DUF1344"/>
</dbReference>
<keyword evidence="3" id="KW-1185">Reference proteome</keyword>
<feature type="chain" id="PRO_5032653365" description="DUF1344 domain-containing protein" evidence="1">
    <location>
        <begin position="22"/>
        <end position="83"/>
    </location>
</feature>
<protein>
    <recommendedName>
        <fullName evidence="4">DUF1344 domain-containing protein</fullName>
    </recommendedName>
</protein>
<evidence type="ECO:0008006" key="4">
    <source>
        <dbReference type="Google" id="ProtNLM"/>
    </source>
</evidence>
<feature type="signal peptide" evidence="1">
    <location>
        <begin position="1"/>
        <end position="21"/>
    </location>
</feature>
<reference evidence="2 3" key="1">
    <citation type="submission" date="2020-08" db="EMBL/GenBank/DDBJ databases">
        <title>Genomic Encyclopedia of Type Strains, Phase IV (KMG-IV): sequencing the most valuable type-strain genomes for metagenomic binning, comparative biology and taxonomic classification.</title>
        <authorList>
            <person name="Goeker M."/>
        </authorList>
    </citation>
    <scope>NUCLEOTIDE SEQUENCE [LARGE SCALE GENOMIC DNA]</scope>
    <source>
        <strain evidence="2 3">DSM 22336</strain>
    </source>
</reference>
<accession>A0A841LZ71</accession>
<evidence type="ECO:0000313" key="3">
    <source>
        <dbReference type="Proteomes" id="UP000555393"/>
    </source>
</evidence>
<proteinExistence type="predicted"/>
<dbReference type="Proteomes" id="UP000555393">
    <property type="component" value="Unassembled WGS sequence"/>
</dbReference>
<gene>
    <name evidence="2" type="ORF">FHS77_002363</name>
</gene>
<dbReference type="AlphaFoldDB" id="A0A841LZ71"/>
<evidence type="ECO:0000313" key="2">
    <source>
        <dbReference type="EMBL" id="MBB6261797.1"/>
    </source>
</evidence>